<dbReference type="GO" id="GO:0016646">
    <property type="term" value="F:oxidoreductase activity, acting on the CH-NH group of donors, NAD or NADP as acceptor"/>
    <property type="evidence" value="ECO:0007669"/>
    <property type="project" value="UniProtKB-ARBA"/>
</dbReference>
<dbReference type="GO" id="GO:0010181">
    <property type="term" value="F:FMN binding"/>
    <property type="evidence" value="ECO:0007669"/>
    <property type="project" value="InterPro"/>
</dbReference>
<dbReference type="Gene3D" id="2.30.110.10">
    <property type="entry name" value="Electron Transport, Fmn-binding Protein, Chain A"/>
    <property type="match status" value="1"/>
</dbReference>
<dbReference type="RefSeq" id="WP_101642380.1">
    <property type="nucleotide sequence ID" value="NZ_PGUY01000037.1"/>
</dbReference>
<name>A0A2N5M5F9_9BACI</name>
<feature type="domain" description="Flavin reductase like" evidence="5">
    <location>
        <begin position="20"/>
        <end position="176"/>
    </location>
</feature>
<proteinExistence type="inferred from homology"/>
<keyword evidence="3" id="KW-0288">FMN</keyword>
<evidence type="ECO:0000256" key="3">
    <source>
        <dbReference type="ARBA" id="ARBA00022643"/>
    </source>
</evidence>
<comment type="caution">
    <text evidence="6">The sequence shown here is derived from an EMBL/GenBank/DDBJ whole genome shotgun (WGS) entry which is preliminary data.</text>
</comment>
<dbReference type="InterPro" id="IPR012349">
    <property type="entry name" value="Split_barrel_FMN-bd"/>
</dbReference>
<dbReference type="AlphaFoldDB" id="A0A2N5M5F9"/>
<dbReference type="Proteomes" id="UP000234748">
    <property type="component" value="Unassembled WGS sequence"/>
</dbReference>
<keyword evidence="7" id="KW-1185">Reference proteome</keyword>
<keyword evidence="2" id="KW-0285">Flavoprotein</keyword>
<protein>
    <recommendedName>
        <fullName evidence="5">Flavin reductase like domain-containing protein</fullName>
    </recommendedName>
</protein>
<dbReference type="PANTHER" id="PTHR33798">
    <property type="entry name" value="FLAVOPROTEIN OXYGENASE"/>
    <property type="match status" value="1"/>
</dbReference>
<dbReference type="PANTHER" id="PTHR33798:SF5">
    <property type="entry name" value="FLAVIN REDUCTASE LIKE DOMAIN-CONTAINING PROTEIN"/>
    <property type="match status" value="1"/>
</dbReference>
<comment type="cofactor">
    <cofactor evidence="1">
        <name>FMN</name>
        <dbReference type="ChEBI" id="CHEBI:58210"/>
    </cofactor>
</comment>
<dbReference type="SMART" id="SM00903">
    <property type="entry name" value="Flavin_Reduct"/>
    <property type="match status" value="1"/>
</dbReference>
<dbReference type="EMBL" id="PGUY01000037">
    <property type="protein sequence ID" value="PLT29594.1"/>
    <property type="molecule type" value="Genomic_DNA"/>
</dbReference>
<dbReference type="SUPFAM" id="SSF50475">
    <property type="entry name" value="FMN-binding split barrel"/>
    <property type="match status" value="1"/>
</dbReference>
<evidence type="ECO:0000313" key="6">
    <source>
        <dbReference type="EMBL" id="PLT29594.1"/>
    </source>
</evidence>
<gene>
    <name evidence="6" type="ORF">CUU66_11840</name>
</gene>
<evidence type="ECO:0000256" key="4">
    <source>
        <dbReference type="ARBA" id="ARBA00038054"/>
    </source>
</evidence>
<organism evidence="6 7">
    <name type="scientific">Peribacillus deserti</name>
    <dbReference type="NCBI Taxonomy" id="673318"/>
    <lineage>
        <taxon>Bacteria</taxon>
        <taxon>Bacillati</taxon>
        <taxon>Bacillota</taxon>
        <taxon>Bacilli</taxon>
        <taxon>Bacillales</taxon>
        <taxon>Bacillaceae</taxon>
        <taxon>Peribacillus</taxon>
    </lineage>
</organism>
<evidence type="ECO:0000259" key="5">
    <source>
        <dbReference type="SMART" id="SM00903"/>
    </source>
</evidence>
<comment type="similarity">
    <text evidence="4">Belongs to the flavoredoxin family.</text>
</comment>
<reference evidence="6 7" key="1">
    <citation type="submission" date="2017-11" db="EMBL/GenBank/DDBJ databases">
        <title>Comparitive Functional Genomics of Dry Heat Resistant strains isolated from the Viking Spacecraft.</title>
        <authorList>
            <person name="Seuylemezian A."/>
            <person name="Cooper K."/>
            <person name="Vaishampayan P."/>
        </authorList>
    </citation>
    <scope>NUCLEOTIDE SEQUENCE [LARGE SCALE GENOMIC DNA]</scope>
    <source>
        <strain evidence="6 7">V1-29</strain>
    </source>
</reference>
<dbReference type="OrthoDB" id="9794638at2"/>
<dbReference type="InterPro" id="IPR002563">
    <property type="entry name" value="Flavin_Rdtase-like_dom"/>
</dbReference>
<evidence type="ECO:0000256" key="2">
    <source>
        <dbReference type="ARBA" id="ARBA00022630"/>
    </source>
</evidence>
<dbReference type="Pfam" id="PF01613">
    <property type="entry name" value="Flavin_Reduct"/>
    <property type="match status" value="1"/>
</dbReference>
<sequence length="205" mass="22586">MFSLDPLELSERENYKFLIGSVIPRPVALVSTISDEGVVNAAPFSYFNIVSSNPPMISVSIQRRNGKPKDTARNAHAIGEMVVHITDETIVEAANGTAIELEHNQSELERVSLTLVPSTKLKVPGIKEAKVRLECIVDRIIPLGGTDNEPGCDLIIGKVVQYHIREDLYDKGRIDPIGLQPVSRLAGNSYSKLGDIFDLERPKKQ</sequence>
<accession>A0A2N5M5F9</accession>
<evidence type="ECO:0000313" key="7">
    <source>
        <dbReference type="Proteomes" id="UP000234748"/>
    </source>
</evidence>
<evidence type="ECO:0000256" key="1">
    <source>
        <dbReference type="ARBA" id="ARBA00001917"/>
    </source>
</evidence>